<protein>
    <recommendedName>
        <fullName evidence="3">Asp23/Gls24 family envelope stress response protein</fullName>
    </recommendedName>
</protein>
<reference evidence="1" key="2">
    <citation type="submission" date="2020-09" db="EMBL/GenBank/DDBJ databases">
        <authorList>
            <person name="Sun Q."/>
            <person name="Ohkuma M."/>
        </authorList>
    </citation>
    <scope>NUCLEOTIDE SEQUENCE</scope>
    <source>
        <strain evidence="1">JCM 4637</strain>
    </source>
</reference>
<evidence type="ECO:0000313" key="2">
    <source>
        <dbReference type="Proteomes" id="UP000638353"/>
    </source>
</evidence>
<accession>A0A918WY40</accession>
<organism evidence="1 2">
    <name type="scientific">Streptomyces finlayi</name>
    <dbReference type="NCBI Taxonomy" id="67296"/>
    <lineage>
        <taxon>Bacteria</taxon>
        <taxon>Bacillati</taxon>
        <taxon>Actinomycetota</taxon>
        <taxon>Actinomycetes</taxon>
        <taxon>Kitasatosporales</taxon>
        <taxon>Streptomycetaceae</taxon>
        <taxon>Streptomyces</taxon>
    </lineage>
</organism>
<dbReference type="AlphaFoldDB" id="A0A918WY40"/>
<gene>
    <name evidence="1" type="ORF">GCM10010334_31620</name>
</gene>
<sequence length="119" mass="12581">MTRTAAAPVAGAIPAAERGATRIADRVVAKIAARAAREALAEPPEEGREPHATVDVRDGSARVRIGMELTYPSDIGAQCASVRRQVASRVGELAGMTVSEVTVLVERLHRVAPESGRMR</sequence>
<name>A0A918WY40_9ACTN</name>
<dbReference type="EMBL" id="BMVC01000005">
    <property type="protein sequence ID" value="GHC93944.1"/>
    <property type="molecule type" value="Genomic_DNA"/>
</dbReference>
<comment type="caution">
    <text evidence="1">The sequence shown here is derived from an EMBL/GenBank/DDBJ whole genome shotgun (WGS) entry which is preliminary data.</text>
</comment>
<proteinExistence type="predicted"/>
<evidence type="ECO:0008006" key="3">
    <source>
        <dbReference type="Google" id="ProtNLM"/>
    </source>
</evidence>
<dbReference type="Proteomes" id="UP000638353">
    <property type="component" value="Unassembled WGS sequence"/>
</dbReference>
<reference evidence="1" key="1">
    <citation type="journal article" date="2014" name="Int. J. Syst. Evol. Microbiol.">
        <title>Complete genome sequence of Corynebacterium casei LMG S-19264T (=DSM 44701T), isolated from a smear-ripened cheese.</title>
        <authorList>
            <consortium name="US DOE Joint Genome Institute (JGI-PGF)"/>
            <person name="Walter F."/>
            <person name="Albersmeier A."/>
            <person name="Kalinowski J."/>
            <person name="Ruckert C."/>
        </authorList>
    </citation>
    <scope>NUCLEOTIDE SEQUENCE</scope>
    <source>
        <strain evidence="1">JCM 4637</strain>
    </source>
</reference>
<dbReference type="RefSeq" id="WP_229897866.1">
    <property type="nucleotide sequence ID" value="NZ_BMVC01000005.1"/>
</dbReference>
<evidence type="ECO:0000313" key="1">
    <source>
        <dbReference type="EMBL" id="GHC93944.1"/>
    </source>
</evidence>